<organism evidence="1 2">
    <name type="scientific">Blomia tropicalis</name>
    <name type="common">Mite</name>
    <dbReference type="NCBI Taxonomy" id="40697"/>
    <lineage>
        <taxon>Eukaryota</taxon>
        <taxon>Metazoa</taxon>
        <taxon>Ecdysozoa</taxon>
        <taxon>Arthropoda</taxon>
        <taxon>Chelicerata</taxon>
        <taxon>Arachnida</taxon>
        <taxon>Acari</taxon>
        <taxon>Acariformes</taxon>
        <taxon>Sarcoptiformes</taxon>
        <taxon>Astigmata</taxon>
        <taxon>Glycyphagoidea</taxon>
        <taxon>Echimyopodidae</taxon>
        <taxon>Blomia</taxon>
    </lineage>
</organism>
<name>A0A9Q0RP30_BLOTA</name>
<dbReference type="EMBL" id="JAPWDV010000002">
    <property type="protein sequence ID" value="KAJ6221331.1"/>
    <property type="molecule type" value="Genomic_DNA"/>
</dbReference>
<gene>
    <name evidence="1" type="ORF">RDWZM_007143</name>
</gene>
<evidence type="ECO:0000313" key="2">
    <source>
        <dbReference type="Proteomes" id="UP001142055"/>
    </source>
</evidence>
<accession>A0A9Q0RP30</accession>
<proteinExistence type="predicted"/>
<dbReference type="Proteomes" id="UP001142055">
    <property type="component" value="Chromosome 2"/>
</dbReference>
<keyword evidence="2" id="KW-1185">Reference proteome</keyword>
<reference evidence="1" key="1">
    <citation type="submission" date="2022-12" db="EMBL/GenBank/DDBJ databases">
        <title>Genome assemblies of Blomia tropicalis.</title>
        <authorList>
            <person name="Cui Y."/>
        </authorList>
    </citation>
    <scope>NUCLEOTIDE SEQUENCE</scope>
    <source>
        <tissue evidence="1">Adult mites</tissue>
    </source>
</reference>
<dbReference type="AlphaFoldDB" id="A0A9Q0RP30"/>
<sequence>MAVITNANKSLPLVMAPIGSNFRILFDQLRPSHFVTFHKPPTQQLNKECLCKHPKLTKKKWTMGRMLFINANMNI</sequence>
<evidence type="ECO:0000313" key="1">
    <source>
        <dbReference type="EMBL" id="KAJ6221331.1"/>
    </source>
</evidence>
<comment type="caution">
    <text evidence="1">The sequence shown here is derived from an EMBL/GenBank/DDBJ whole genome shotgun (WGS) entry which is preliminary data.</text>
</comment>
<protein>
    <submittedName>
        <fullName evidence="1">Uncharacterized protein</fullName>
    </submittedName>
</protein>